<dbReference type="AlphaFoldDB" id="A0A8J6HVE4"/>
<name>A0A8J6HVE4_TENMO</name>
<dbReference type="EMBL" id="JABDTM020012453">
    <property type="protein sequence ID" value="KAH0820263.1"/>
    <property type="molecule type" value="Genomic_DNA"/>
</dbReference>
<protein>
    <recommendedName>
        <fullName evidence="7">Protein AATF</fullName>
    </recommendedName>
</protein>
<feature type="compositionally biased region" description="Basic and acidic residues" evidence="2">
    <location>
        <begin position="268"/>
        <end position="278"/>
    </location>
</feature>
<feature type="region of interest" description="Disordered" evidence="2">
    <location>
        <begin position="68"/>
        <end position="173"/>
    </location>
</feature>
<feature type="compositionally biased region" description="Acidic residues" evidence="2">
    <location>
        <begin position="279"/>
        <end position="300"/>
    </location>
</feature>
<feature type="compositionally biased region" description="Acidic residues" evidence="2">
    <location>
        <begin position="117"/>
        <end position="156"/>
    </location>
</feature>
<organism evidence="5 6">
    <name type="scientific">Tenebrio molitor</name>
    <name type="common">Yellow mealworm beetle</name>
    <dbReference type="NCBI Taxonomy" id="7067"/>
    <lineage>
        <taxon>Eukaryota</taxon>
        <taxon>Metazoa</taxon>
        <taxon>Ecdysozoa</taxon>
        <taxon>Arthropoda</taxon>
        <taxon>Hexapoda</taxon>
        <taxon>Insecta</taxon>
        <taxon>Pterygota</taxon>
        <taxon>Neoptera</taxon>
        <taxon>Endopterygota</taxon>
        <taxon>Coleoptera</taxon>
        <taxon>Polyphaga</taxon>
        <taxon>Cucujiformia</taxon>
        <taxon>Tenebrionidae</taxon>
        <taxon>Tenebrio</taxon>
    </lineage>
</organism>
<proteinExistence type="inferred from homology"/>
<dbReference type="InterPro" id="IPR025160">
    <property type="entry name" value="AATF"/>
</dbReference>
<dbReference type="GO" id="GO:0006357">
    <property type="term" value="P:regulation of transcription by RNA polymerase II"/>
    <property type="evidence" value="ECO:0007669"/>
    <property type="project" value="TreeGrafter"/>
</dbReference>
<dbReference type="Pfam" id="PF13339">
    <property type="entry name" value="AATF-Che1"/>
    <property type="match status" value="1"/>
</dbReference>
<sequence length="504" mass="57361">MDNPSRGSLADKIAGILNTAPNSFDPEDDAVDATNAQIVSHKSVEDKNEEEEILSKFRRANIDLLADVDDKYAGKKASRKSLNESDSEDISSDNIESSGDDEESNSAIRRTDHLSDDLEVGDDESDVVSKEESEDDDNEESDDDDEEEDESSEFDDVSISNLEEHDGTNFKHINDTNVSSQIKKGVSVRNQMAAWENLLEIRIQLQKCLIVGNKMPQSTVFEHIKKESGPEFSNKVNETKIKLGDTLDKLMQLQSLLLKQFPETKNLSKKEATSAKCEDPEDEEIPSDTDVEESENEVDGTAEKEAPPSKKKRKLEDYEREISDQHNKYKDYRNSVIQKWNDKTRVVLKGGATSHSVLDQIEYNLSNKEKLIKRTQLKRSHYSIVGEDGNDNDKGEEECNSEIFDDDDFYHQLLRELIEVKSADVTDPVQLGQQWIQLQNLRSKMKRKIDTRATKGRKIRYAVHSKLVNFMGPIDENLWTEEAKNELYNSLFGKNQPVFNVQNN</sequence>
<dbReference type="PANTHER" id="PTHR15565">
    <property type="entry name" value="AATF PROTEIN APOPTOSIS ANTAGONIZING TRANSCRIPTION FACTOR"/>
    <property type="match status" value="1"/>
</dbReference>
<keyword evidence="6" id="KW-1185">Reference proteome</keyword>
<dbReference type="Proteomes" id="UP000719412">
    <property type="component" value="Unassembled WGS sequence"/>
</dbReference>
<evidence type="ECO:0000259" key="4">
    <source>
        <dbReference type="Pfam" id="PF13339"/>
    </source>
</evidence>
<gene>
    <name evidence="5" type="ORF">GEV33_002529</name>
</gene>
<dbReference type="InterPro" id="IPR012617">
    <property type="entry name" value="AATF_C"/>
</dbReference>
<reference evidence="5" key="1">
    <citation type="journal article" date="2020" name="J Insects Food Feed">
        <title>The yellow mealworm (Tenebrio molitor) genome: a resource for the emerging insects as food and feed industry.</title>
        <authorList>
            <person name="Eriksson T."/>
            <person name="Andere A."/>
            <person name="Kelstrup H."/>
            <person name="Emery V."/>
            <person name="Picard C."/>
        </authorList>
    </citation>
    <scope>NUCLEOTIDE SEQUENCE</scope>
    <source>
        <strain evidence="5">Stoneville</strain>
        <tissue evidence="5">Whole head</tissue>
    </source>
</reference>
<reference evidence="5" key="2">
    <citation type="submission" date="2021-08" db="EMBL/GenBank/DDBJ databases">
        <authorList>
            <person name="Eriksson T."/>
        </authorList>
    </citation>
    <scope>NUCLEOTIDE SEQUENCE</scope>
    <source>
        <strain evidence="5">Stoneville</strain>
        <tissue evidence="5">Whole head</tissue>
    </source>
</reference>
<evidence type="ECO:0008006" key="7">
    <source>
        <dbReference type="Google" id="ProtNLM"/>
    </source>
</evidence>
<feature type="domain" description="AATF leucine zipper-containing" evidence="4">
    <location>
        <begin position="182"/>
        <end position="343"/>
    </location>
</feature>
<comment type="similarity">
    <text evidence="1">Belongs to the AATF family.</text>
</comment>
<dbReference type="Pfam" id="PF08164">
    <property type="entry name" value="TRAUB"/>
    <property type="match status" value="1"/>
</dbReference>
<evidence type="ECO:0000256" key="2">
    <source>
        <dbReference type="SAM" id="MobiDB-lite"/>
    </source>
</evidence>
<dbReference type="InterPro" id="IPR039223">
    <property type="entry name" value="AATF/Bfr2"/>
</dbReference>
<evidence type="ECO:0000256" key="1">
    <source>
        <dbReference type="ARBA" id="ARBA00008966"/>
    </source>
</evidence>
<accession>A0A8J6HVE4</accession>
<evidence type="ECO:0000313" key="5">
    <source>
        <dbReference type="EMBL" id="KAH0820263.1"/>
    </source>
</evidence>
<evidence type="ECO:0000313" key="6">
    <source>
        <dbReference type="Proteomes" id="UP000719412"/>
    </source>
</evidence>
<feature type="compositionally biased region" description="Basic and acidic residues" evidence="2">
    <location>
        <begin position="162"/>
        <end position="173"/>
    </location>
</feature>
<dbReference type="PANTHER" id="PTHR15565:SF0">
    <property type="entry name" value="PROTEIN AATF"/>
    <property type="match status" value="1"/>
</dbReference>
<comment type="caution">
    <text evidence="5">The sequence shown here is derived from an EMBL/GenBank/DDBJ whole genome shotgun (WGS) entry which is preliminary data.</text>
</comment>
<evidence type="ECO:0000259" key="3">
    <source>
        <dbReference type="Pfam" id="PF08164"/>
    </source>
</evidence>
<feature type="region of interest" description="Disordered" evidence="2">
    <location>
        <begin position="268"/>
        <end position="319"/>
    </location>
</feature>
<dbReference type="GO" id="GO:0005730">
    <property type="term" value="C:nucleolus"/>
    <property type="evidence" value="ECO:0007669"/>
    <property type="project" value="TreeGrafter"/>
</dbReference>
<feature type="compositionally biased region" description="Basic and acidic residues" evidence="2">
    <location>
        <begin position="301"/>
        <end position="319"/>
    </location>
</feature>
<feature type="domain" description="Apoptosis-antagonizing transcription factor C-terminal" evidence="3">
    <location>
        <begin position="410"/>
        <end position="492"/>
    </location>
</feature>